<dbReference type="Pfam" id="PF12704">
    <property type="entry name" value="MacB_PCD"/>
    <property type="match status" value="1"/>
</dbReference>
<dbReference type="InterPro" id="IPR025857">
    <property type="entry name" value="MacB_PCD"/>
</dbReference>
<evidence type="ECO:0000256" key="2">
    <source>
        <dbReference type="ARBA" id="ARBA00022475"/>
    </source>
</evidence>
<evidence type="ECO:0000256" key="1">
    <source>
        <dbReference type="ARBA" id="ARBA00004651"/>
    </source>
</evidence>
<dbReference type="InterPro" id="IPR003838">
    <property type="entry name" value="ABC3_permease_C"/>
</dbReference>
<dbReference type="Proteomes" id="UP000193030">
    <property type="component" value="Unassembled WGS sequence"/>
</dbReference>
<proteinExistence type="predicted"/>
<comment type="subcellular location">
    <subcellularLocation>
        <location evidence="1">Cell membrane</location>
        <topology evidence="1">Multi-pass membrane protein</topology>
    </subcellularLocation>
</comment>
<feature type="transmembrane region" description="Helical" evidence="7">
    <location>
        <begin position="772"/>
        <end position="790"/>
    </location>
</feature>
<dbReference type="GO" id="GO:0005886">
    <property type="term" value="C:plasma membrane"/>
    <property type="evidence" value="ECO:0007669"/>
    <property type="project" value="UniProtKB-SubCell"/>
</dbReference>
<feature type="domain" description="ABC3 transporter permease C-terminal" evidence="8">
    <location>
        <begin position="774"/>
        <end position="882"/>
    </location>
</feature>
<dbReference type="InterPro" id="IPR038766">
    <property type="entry name" value="Membrane_comp_ABC_pdt"/>
</dbReference>
<organism evidence="10 11">
    <name type="scientific">Streptococcus oralis subsp. tigurinus</name>
    <dbReference type="NCBI Taxonomy" id="1077464"/>
    <lineage>
        <taxon>Bacteria</taxon>
        <taxon>Bacillati</taxon>
        <taxon>Bacillota</taxon>
        <taxon>Bacilli</taxon>
        <taxon>Lactobacillales</taxon>
        <taxon>Streptococcaceae</taxon>
        <taxon>Streptococcus</taxon>
    </lineage>
</organism>
<dbReference type="EMBL" id="NCUG01000015">
    <property type="protein sequence ID" value="ORO49412.1"/>
    <property type="molecule type" value="Genomic_DNA"/>
</dbReference>
<dbReference type="AlphaFoldDB" id="A0A1X1GRD9"/>
<evidence type="ECO:0000259" key="9">
    <source>
        <dbReference type="Pfam" id="PF12704"/>
    </source>
</evidence>
<evidence type="ECO:0000256" key="4">
    <source>
        <dbReference type="ARBA" id="ARBA00022989"/>
    </source>
</evidence>
<feature type="transmembrane region" description="Helical" evidence="7">
    <location>
        <begin position="380"/>
        <end position="401"/>
    </location>
</feature>
<keyword evidence="5 7" id="KW-0472">Membrane</keyword>
<dbReference type="PANTHER" id="PTHR30287:SF1">
    <property type="entry name" value="INNER MEMBRANE PROTEIN"/>
    <property type="match status" value="1"/>
</dbReference>
<gene>
    <name evidence="10" type="ORF">B7725_02550</name>
</gene>
<sequence length="900" mass="99834">MKKTYRKDLFQSVTASKGRFVSILTLMMLGSLALVGLKVASPNMERTAGDYLRKANTLDLAVIADYGLDKEDQDELKALQGASVEFGYMADLTVENSEEAVRLYSKPEGISTFQVTEGRLPEADEEIALADFWKDRYQIGQTITFTKKEEGKSVLKSQTFTITGFVQSGEMLSQKDLGSASSGNGSLAGYGVILPSQFDSDVYSIARVRYDDLKNLDAFSSDYKTKRTQHQEELQDLLADNGQKRLAGIKANGQKSLEEGKEQLQTAESNFQNGNSQLEQAESRLKTQEEQATVLPEPQKSQVTEQLTKAKEELATEKEKLAQTESNLAKEKEKLEQRQKELDELAEPKYHVYNRQTMPGGQGYLMYSNASASIRSVGNIFPVVLYMVAAMVTFTTMTRFVDEERTNAGIFKALGYRNQDIIAKFVLYGFLAGTVGTILGTLLGHYLLAGVISDVITAGMVVGKSHEYFYWSYSLLALALSWISSVLPAYLVARRELHDEAAQLLLPKPPVKGSKILLERLSFIWSRLSFTHKVTARNIFRYKQRMLMTIFGVAGSVALLFAGLGIRSSVGGVVDRQFEQIQQYQMIVAEKSSATEQEKADLESALQSESIHAYQKIYSKSVEKDFKGKAGLQTITMMVTSGEDFKPFIALEENGQEVEITAGAVVSQKLAQLANVKVGDELELDGKEIKVAAISENYVGHFVYLNRATYEQVYGTSPQDNTYLVKLKDPTPSNTEKEAAIFMEKAAVSGVVQNATAIHLFESVASSLNKTMAILVLVSVLLAIVILYNLTNINVAERIRELSTIKVLGFHNKEVTLYIYRETMVLSLVGIALGLVAGHYLHQFLIQMISPATILFYPQVSWEVYALPIVAVTVILALLGLFVNHHLRKVDMLEALKSVE</sequence>
<feature type="transmembrane region" description="Helical" evidence="7">
    <location>
        <begin position="422"/>
        <end position="448"/>
    </location>
</feature>
<keyword evidence="3 7" id="KW-0812">Transmembrane</keyword>
<evidence type="ECO:0000256" key="7">
    <source>
        <dbReference type="SAM" id="Phobius"/>
    </source>
</evidence>
<reference evidence="10 11" key="1">
    <citation type="journal article" date="2016" name="Eur. J. Clin. Microbiol. Infect. Dis.">
        <title>Whole genome sequencing as a tool for phylogenetic analysis of clinical strains of Mitis group streptococci.</title>
        <authorList>
            <person name="Rasmussen L.H."/>
            <person name="Dargis R."/>
            <person name="Hojholt K."/>
            <person name="Christensen J.J."/>
            <person name="Skovgaard O."/>
            <person name="Justesen U.S."/>
            <person name="Rosenvinge F.S."/>
            <person name="Moser C."/>
            <person name="Lukjancenko O."/>
            <person name="Rasmussen S."/>
            <person name="Nielsen X.C."/>
        </authorList>
    </citation>
    <scope>NUCLEOTIDE SEQUENCE [LARGE SCALE GENOMIC DNA]</scope>
    <source>
        <strain evidence="10 11">OD_314165_09</strain>
    </source>
</reference>
<feature type="transmembrane region" description="Helical" evidence="7">
    <location>
        <begin position="468"/>
        <end position="493"/>
    </location>
</feature>
<feature type="transmembrane region" description="Helical" evidence="7">
    <location>
        <begin position="546"/>
        <end position="566"/>
    </location>
</feature>
<evidence type="ECO:0000313" key="10">
    <source>
        <dbReference type="EMBL" id="ORO49412.1"/>
    </source>
</evidence>
<feature type="domain" description="MacB-like periplasmic core" evidence="9">
    <location>
        <begin position="547"/>
        <end position="732"/>
    </location>
</feature>
<keyword evidence="2" id="KW-1003">Cell membrane</keyword>
<evidence type="ECO:0000256" key="3">
    <source>
        <dbReference type="ARBA" id="ARBA00022692"/>
    </source>
</evidence>
<evidence type="ECO:0000256" key="6">
    <source>
        <dbReference type="SAM" id="Coils"/>
    </source>
</evidence>
<feature type="coiled-coil region" evidence="6">
    <location>
        <begin position="250"/>
        <end position="345"/>
    </location>
</feature>
<keyword evidence="6" id="KW-0175">Coiled coil</keyword>
<feature type="transmembrane region" description="Helical" evidence="7">
    <location>
        <begin position="862"/>
        <end position="883"/>
    </location>
</feature>
<evidence type="ECO:0000259" key="8">
    <source>
        <dbReference type="Pfam" id="PF02687"/>
    </source>
</evidence>
<keyword evidence="4 7" id="KW-1133">Transmembrane helix</keyword>
<name>A0A1X1GRD9_STROR</name>
<evidence type="ECO:0000256" key="5">
    <source>
        <dbReference type="ARBA" id="ARBA00023136"/>
    </source>
</evidence>
<feature type="transmembrane region" description="Helical" evidence="7">
    <location>
        <begin position="20"/>
        <end position="37"/>
    </location>
</feature>
<accession>A0A1X1GRD9</accession>
<feature type="domain" description="ABC3 transporter permease C-terminal" evidence="8">
    <location>
        <begin position="379"/>
        <end position="496"/>
    </location>
</feature>
<comment type="caution">
    <text evidence="10">The sequence shown here is derived from an EMBL/GenBank/DDBJ whole genome shotgun (WGS) entry which is preliminary data.</text>
</comment>
<feature type="transmembrane region" description="Helical" evidence="7">
    <location>
        <begin position="823"/>
        <end position="842"/>
    </location>
</feature>
<evidence type="ECO:0000313" key="11">
    <source>
        <dbReference type="Proteomes" id="UP000193030"/>
    </source>
</evidence>
<dbReference type="PANTHER" id="PTHR30287">
    <property type="entry name" value="MEMBRANE COMPONENT OF PREDICTED ABC SUPERFAMILY METABOLITE UPTAKE TRANSPORTER"/>
    <property type="match status" value="1"/>
</dbReference>
<protein>
    <submittedName>
        <fullName evidence="10">Peptide ABC transporter permease</fullName>
    </submittedName>
</protein>
<dbReference type="Pfam" id="PF02687">
    <property type="entry name" value="FtsX"/>
    <property type="match status" value="2"/>
</dbReference>